<proteinExistence type="predicted"/>
<dbReference type="AlphaFoldDB" id="A0A380BB63"/>
<organism evidence="1 2">
    <name type="scientific">Sporosarcina pasteurii</name>
    <name type="common">Bacillus pasteurii</name>
    <dbReference type="NCBI Taxonomy" id="1474"/>
    <lineage>
        <taxon>Bacteria</taxon>
        <taxon>Bacillati</taxon>
        <taxon>Bacillota</taxon>
        <taxon>Bacilli</taxon>
        <taxon>Bacillales</taxon>
        <taxon>Caryophanaceae</taxon>
        <taxon>Sporosarcina</taxon>
    </lineage>
</organism>
<gene>
    <name evidence="1" type="ORF">NCTC4822_00104</name>
</gene>
<sequence>MGKDYILTTDVGMLTLARQGIYGYDEGRINQVDFEKMYNAKVIDQFIDPKSGFSGYALQDPSGEIVIAYGGTQPDQEGRGDLITDGLIVGYHYTIYGHLA</sequence>
<dbReference type="OrthoDB" id="1240137at2"/>
<reference evidence="1 2" key="1">
    <citation type="submission" date="2018-06" db="EMBL/GenBank/DDBJ databases">
        <authorList>
            <consortium name="Pathogen Informatics"/>
            <person name="Doyle S."/>
        </authorList>
    </citation>
    <scope>NUCLEOTIDE SEQUENCE [LARGE SCALE GENOMIC DNA]</scope>
    <source>
        <strain evidence="2">ATCC 11859 / DSM 33 / NCIB 8841 / NCTC 4822</strain>
    </source>
</reference>
<keyword evidence="2" id="KW-1185">Reference proteome</keyword>
<protein>
    <submittedName>
        <fullName evidence="1">Uncharacterized protein</fullName>
    </submittedName>
</protein>
<name>A0A380BB63_SPOPA</name>
<dbReference type="RefSeq" id="WP_115359668.1">
    <property type="nucleotide sequence ID" value="NZ_CP038012.1"/>
</dbReference>
<evidence type="ECO:0000313" key="2">
    <source>
        <dbReference type="Proteomes" id="UP000254519"/>
    </source>
</evidence>
<dbReference type="Proteomes" id="UP000254519">
    <property type="component" value="Unassembled WGS sequence"/>
</dbReference>
<evidence type="ECO:0000313" key="1">
    <source>
        <dbReference type="EMBL" id="SUI98323.1"/>
    </source>
</evidence>
<accession>A0A380BB63</accession>
<dbReference type="EMBL" id="UGYZ01000002">
    <property type="protein sequence ID" value="SUI98323.1"/>
    <property type="molecule type" value="Genomic_DNA"/>
</dbReference>